<feature type="transmembrane region" description="Helical" evidence="2">
    <location>
        <begin position="122"/>
        <end position="143"/>
    </location>
</feature>
<proteinExistence type="predicted"/>
<accession>A0A0M3I6P5</accession>
<feature type="transmembrane region" description="Helical" evidence="2">
    <location>
        <begin position="186"/>
        <end position="204"/>
    </location>
</feature>
<keyword evidence="2" id="KW-0812">Transmembrane</keyword>
<dbReference type="Proteomes" id="UP000036681">
    <property type="component" value="Unplaced"/>
</dbReference>
<dbReference type="AlphaFoldDB" id="A0A0M3I6P5"/>
<evidence type="ECO:0000313" key="4">
    <source>
        <dbReference type="WBParaSite" id="ALUE_0001274901-mRNA-1"/>
    </source>
</evidence>
<evidence type="ECO:0000256" key="2">
    <source>
        <dbReference type="SAM" id="Phobius"/>
    </source>
</evidence>
<feature type="compositionally biased region" description="Polar residues" evidence="1">
    <location>
        <begin position="434"/>
        <end position="454"/>
    </location>
</feature>
<feature type="transmembrane region" description="Helical" evidence="2">
    <location>
        <begin position="149"/>
        <end position="174"/>
    </location>
</feature>
<keyword evidence="2" id="KW-0472">Membrane</keyword>
<evidence type="ECO:0000313" key="3">
    <source>
        <dbReference type="Proteomes" id="UP000036681"/>
    </source>
</evidence>
<reference evidence="4" key="1">
    <citation type="submission" date="2017-02" db="UniProtKB">
        <authorList>
            <consortium name="WormBaseParasite"/>
        </authorList>
    </citation>
    <scope>IDENTIFICATION</scope>
</reference>
<organism evidence="3 4">
    <name type="scientific">Ascaris lumbricoides</name>
    <name type="common">Giant roundworm</name>
    <dbReference type="NCBI Taxonomy" id="6252"/>
    <lineage>
        <taxon>Eukaryota</taxon>
        <taxon>Metazoa</taxon>
        <taxon>Ecdysozoa</taxon>
        <taxon>Nematoda</taxon>
        <taxon>Chromadorea</taxon>
        <taxon>Rhabditida</taxon>
        <taxon>Spirurina</taxon>
        <taxon>Ascaridomorpha</taxon>
        <taxon>Ascaridoidea</taxon>
        <taxon>Ascarididae</taxon>
        <taxon>Ascaris</taxon>
    </lineage>
</organism>
<protein>
    <submittedName>
        <fullName evidence="4">G_PROTEIN_RECEP_F3_4 domain-containing protein</fullName>
    </submittedName>
</protein>
<dbReference type="WBParaSite" id="ALUE_0001274901-mRNA-1">
    <property type="protein sequence ID" value="ALUE_0001274901-mRNA-1"/>
    <property type="gene ID" value="ALUE_0001274901"/>
</dbReference>
<evidence type="ECO:0000256" key="1">
    <source>
        <dbReference type="SAM" id="MobiDB-lite"/>
    </source>
</evidence>
<feature type="region of interest" description="Disordered" evidence="1">
    <location>
        <begin position="413"/>
        <end position="454"/>
    </location>
</feature>
<keyword evidence="2" id="KW-1133">Transmembrane helix</keyword>
<name>A0A0M3I6P5_ASCLU</name>
<feature type="transmembrane region" description="Helical" evidence="2">
    <location>
        <begin position="87"/>
        <end position="110"/>
    </location>
</feature>
<sequence>MFFRWFVRCPLSCSHENSVNCCSQDPASIDVYTVDNNYTMTSCTIGASSLSQSGITDITAIHNCNGAHFRQLYGKITECPVIRTSHFGVYMAALCIEVIVFLACIVYAIIEVCLGEQSAACALASLGILIIIASFPSFLSLLAGSAPLILFSVATHLLSSLLLMTLSVEAYTLWNLLKFSIAIRGLLPVVITAFVAGSSLIYYFKWISEKGKPALIVNQAVNTNKSNSSTEFEDSTSTIRQKYCPHCENTEGLLDEHDNGRDENNENDCMSDVPYFETAAMSLSSLRSYPYDEEDLRALGGQETRGAHFRGSFTDFKSFSRDIDEEIAPYERLRPERALTPDSVYCDNSFVGSATPQSVYCIAGPSRVTCDGHDSFTKVARYDGEVGNIENASRKKLVYFASLQLWKSQLPRGSNECDNTVNHHKTTAEDYSQRTDSPNAENQDLIKSSPCRQL</sequence>
<keyword evidence="3" id="KW-1185">Reference proteome</keyword>